<evidence type="ECO:0000313" key="24">
    <source>
        <dbReference type="Ensembl" id="ENSATEP00000006434.1"/>
    </source>
</evidence>
<keyword evidence="5" id="KW-0158">Chromosome</keyword>
<keyword evidence="14" id="KW-0413">Isomerase</keyword>
<dbReference type="Pfam" id="PF00580">
    <property type="entry name" value="UvrD-helicase"/>
    <property type="match status" value="1"/>
</dbReference>
<comment type="catalytic activity">
    <reaction evidence="16">
        <text>Couples ATP hydrolysis with the unwinding of duplex DNA by translocating in the 3'-5' direction.</text>
        <dbReference type="EC" id="5.6.2.4"/>
    </reaction>
</comment>
<evidence type="ECO:0000256" key="5">
    <source>
        <dbReference type="ARBA" id="ARBA00022454"/>
    </source>
</evidence>
<dbReference type="GO" id="GO:0000724">
    <property type="term" value="P:double-strand break repair via homologous recombination"/>
    <property type="evidence" value="ECO:0007669"/>
    <property type="project" value="TreeGrafter"/>
</dbReference>
<evidence type="ECO:0000313" key="25">
    <source>
        <dbReference type="Proteomes" id="UP000265040"/>
    </source>
</evidence>
<evidence type="ECO:0000256" key="19">
    <source>
        <dbReference type="ARBA" id="ARBA00071173"/>
    </source>
</evidence>
<evidence type="ECO:0000256" key="3">
    <source>
        <dbReference type="ARBA" id="ARBA00004906"/>
    </source>
</evidence>
<dbReference type="InterPro" id="IPR000212">
    <property type="entry name" value="DNA_helicase_UvrD/REP"/>
</dbReference>
<comment type="similarity">
    <text evidence="4">Belongs to the helicase family. UvrD subfamily.</text>
</comment>
<evidence type="ECO:0000256" key="1">
    <source>
        <dbReference type="ARBA" id="ARBA00004123"/>
    </source>
</evidence>
<dbReference type="Ensembl" id="ENSATET00000006539.3">
    <property type="protein sequence ID" value="ENSATEP00000006434.1"/>
    <property type="gene ID" value="ENSATEG00000004547.3"/>
</dbReference>
<keyword evidence="9" id="KW-0378">Hydrolase</keyword>
<comment type="pathway">
    <text evidence="3">Protein modification; protein ubiquitination.</text>
</comment>
<evidence type="ECO:0000256" key="8">
    <source>
        <dbReference type="ARBA" id="ARBA00022786"/>
    </source>
</evidence>
<evidence type="ECO:0000256" key="15">
    <source>
        <dbReference type="ARBA" id="ARBA00023242"/>
    </source>
</evidence>
<keyword evidence="8" id="KW-0833">Ubl conjugation pathway</keyword>
<dbReference type="PANTHER" id="PTHR11070:SF30">
    <property type="entry name" value="F-BOX DNA HELICASE 1"/>
    <property type="match status" value="1"/>
</dbReference>
<evidence type="ECO:0000256" key="20">
    <source>
        <dbReference type="ARBA" id="ARBA00075040"/>
    </source>
</evidence>
<evidence type="ECO:0000259" key="23">
    <source>
        <dbReference type="PROSITE" id="PS50181"/>
    </source>
</evidence>
<dbReference type="PANTHER" id="PTHR11070">
    <property type="entry name" value="UVRD / RECB / PCRA DNA HELICASE FAMILY MEMBER"/>
    <property type="match status" value="1"/>
</dbReference>
<evidence type="ECO:0000256" key="17">
    <source>
        <dbReference type="ARBA" id="ARBA00034808"/>
    </source>
</evidence>
<reference evidence="24" key="2">
    <citation type="submission" date="2025-08" db="UniProtKB">
        <authorList>
            <consortium name="Ensembl"/>
        </authorList>
    </citation>
    <scope>IDENTIFICATION</scope>
</reference>
<evidence type="ECO:0000256" key="6">
    <source>
        <dbReference type="ARBA" id="ARBA00022741"/>
    </source>
</evidence>
<dbReference type="InterPro" id="IPR014016">
    <property type="entry name" value="UvrD-like_ATP-bd"/>
</dbReference>
<dbReference type="OrthoDB" id="1470711at2759"/>
<accession>A0A3Q1HGC9</accession>
<feature type="region of interest" description="Disordered" evidence="22">
    <location>
        <begin position="82"/>
        <end position="110"/>
    </location>
</feature>
<dbReference type="EC" id="5.6.2.4" evidence="17"/>
<dbReference type="Pfam" id="PF13361">
    <property type="entry name" value="UvrD_C"/>
    <property type="match status" value="1"/>
</dbReference>
<evidence type="ECO:0000256" key="18">
    <source>
        <dbReference type="ARBA" id="ARBA00048988"/>
    </source>
</evidence>
<protein>
    <recommendedName>
        <fullName evidence="19">F-box DNA helicase 1</fullName>
        <ecNumber evidence="17">5.6.2.4</ecNumber>
    </recommendedName>
    <alternativeName>
        <fullName evidence="21">DNA 3'-5' helicase 1</fullName>
    </alternativeName>
    <alternativeName>
        <fullName evidence="20">F-box only protein 18</fullName>
    </alternativeName>
</protein>
<keyword evidence="11" id="KW-0067">ATP-binding</keyword>
<dbReference type="CDD" id="cd22095">
    <property type="entry name" value="F-box_FBXO18"/>
    <property type="match status" value="1"/>
</dbReference>
<proteinExistence type="inferred from homology"/>
<dbReference type="InterPro" id="IPR014017">
    <property type="entry name" value="DNA_helicase_UvrD-like_C"/>
</dbReference>
<dbReference type="SMART" id="SM00256">
    <property type="entry name" value="FBOX"/>
    <property type="match status" value="1"/>
</dbReference>
<dbReference type="GO" id="GO:0043138">
    <property type="term" value="F:3'-5' DNA helicase activity"/>
    <property type="evidence" value="ECO:0007669"/>
    <property type="project" value="UniProtKB-EC"/>
</dbReference>
<keyword evidence="25" id="KW-1185">Reference proteome</keyword>
<dbReference type="GO" id="GO:0005634">
    <property type="term" value="C:nucleus"/>
    <property type="evidence" value="ECO:0007669"/>
    <property type="project" value="UniProtKB-SubCell"/>
</dbReference>
<reference evidence="24" key="1">
    <citation type="submission" date="2021-04" db="EMBL/GenBank/DDBJ databases">
        <authorList>
            <consortium name="Wellcome Sanger Institute Data Sharing"/>
        </authorList>
    </citation>
    <scope>NUCLEOTIDE SEQUENCE [LARGE SCALE GENOMIC DNA]</scope>
</reference>
<dbReference type="Proteomes" id="UP000265040">
    <property type="component" value="Chromosome 23"/>
</dbReference>
<keyword evidence="10" id="KW-0347">Helicase</keyword>
<dbReference type="Pfam" id="PF12937">
    <property type="entry name" value="F-box-like"/>
    <property type="match status" value="1"/>
</dbReference>
<dbReference type="SUPFAM" id="SSF52540">
    <property type="entry name" value="P-loop containing nucleoside triphosphate hydrolases"/>
    <property type="match status" value="1"/>
</dbReference>
<reference evidence="24" key="3">
    <citation type="submission" date="2025-09" db="UniProtKB">
        <authorList>
            <consortium name="Ensembl"/>
        </authorList>
    </citation>
    <scope>IDENTIFICATION</scope>
</reference>
<dbReference type="InterPro" id="IPR001810">
    <property type="entry name" value="F-box_dom"/>
</dbReference>
<name>A0A3Q1HGC9_ANATE</name>
<evidence type="ECO:0000256" key="4">
    <source>
        <dbReference type="ARBA" id="ARBA00009922"/>
    </source>
</evidence>
<feature type="region of interest" description="Disordered" evidence="22">
    <location>
        <begin position="35"/>
        <end position="62"/>
    </location>
</feature>
<dbReference type="GO" id="GO:0005524">
    <property type="term" value="F:ATP binding"/>
    <property type="evidence" value="ECO:0007669"/>
    <property type="project" value="UniProtKB-KW"/>
</dbReference>
<evidence type="ECO:0000256" key="11">
    <source>
        <dbReference type="ARBA" id="ARBA00022840"/>
    </source>
</evidence>
<dbReference type="PROSITE" id="PS50181">
    <property type="entry name" value="FBOX"/>
    <property type="match status" value="1"/>
</dbReference>
<dbReference type="GO" id="GO:0003677">
    <property type="term" value="F:DNA binding"/>
    <property type="evidence" value="ECO:0007669"/>
    <property type="project" value="UniProtKB-KW"/>
</dbReference>
<dbReference type="AlphaFoldDB" id="A0A3Q1HGC9"/>
<keyword evidence="13" id="KW-0234">DNA repair</keyword>
<dbReference type="FunFam" id="1.20.1280.50:FF:000011">
    <property type="entry name" value="F-box DNA helicase 1"/>
    <property type="match status" value="1"/>
</dbReference>
<evidence type="ECO:0000256" key="2">
    <source>
        <dbReference type="ARBA" id="ARBA00004286"/>
    </source>
</evidence>
<evidence type="ECO:0000256" key="16">
    <source>
        <dbReference type="ARBA" id="ARBA00034617"/>
    </source>
</evidence>
<dbReference type="GO" id="GO:0005694">
    <property type="term" value="C:chromosome"/>
    <property type="evidence" value="ECO:0007669"/>
    <property type="project" value="UniProtKB-SubCell"/>
</dbReference>
<evidence type="ECO:0000256" key="7">
    <source>
        <dbReference type="ARBA" id="ARBA00022763"/>
    </source>
</evidence>
<dbReference type="Gene3D" id="1.20.1280.50">
    <property type="match status" value="1"/>
</dbReference>
<evidence type="ECO:0000256" key="14">
    <source>
        <dbReference type="ARBA" id="ARBA00023235"/>
    </source>
</evidence>
<dbReference type="InterPro" id="IPR036047">
    <property type="entry name" value="F-box-like_dom_sf"/>
</dbReference>
<organism evidence="24 25">
    <name type="scientific">Anabas testudineus</name>
    <name type="common">Climbing perch</name>
    <name type="synonym">Anthias testudineus</name>
    <dbReference type="NCBI Taxonomy" id="64144"/>
    <lineage>
        <taxon>Eukaryota</taxon>
        <taxon>Metazoa</taxon>
        <taxon>Chordata</taxon>
        <taxon>Craniata</taxon>
        <taxon>Vertebrata</taxon>
        <taxon>Euteleostomi</taxon>
        <taxon>Actinopterygii</taxon>
        <taxon>Neopterygii</taxon>
        <taxon>Teleostei</taxon>
        <taxon>Neoteleostei</taxon>
        <taxon>Acanthomorphata</taxon>
        <taxon>Anabantaria</taxon>
        <taxon>Anabantiformes</taxon>
        <taxon>Anabantoidei</taxon>
        <taxon>Anabantidae</taxon>
        <taxon>Anabas</taxon>
    </lineage>
</organism>
<keyword evidence="12" id="KW-0238">DNA-binding</keyword>
<evidence type="ECO:0000256" key="13">
    <source>
        <dbReference type="ARBA" id="ARBA00023204"/>
    </source>
</evidence>
<keyword evidence="7" id="KW-0227">DNA damage</keyword>
<dbReference type="GO" id="GO:0031297">
    <property type="term" value="P:replication fork processing"/>
    <property type="evidence" value="ECO:0007669"/>
    <property type="project" value="TreeGrafter"/>
</dbReference>
<comment type="catalytic activity">
    <reaction evidence="18">
        <text>ATP + H2O = ADP + phosphate + H(+)</text>
        <dbReference type="Rhea" id="RHEA:13065"/>
        <dbReference type="ChEBI" id="CHEBI:15377"/>
        <dbReference type="ChEBI" id="CHEBI:15378"/>
        <dbReference type="ChEBI" id="CHEBI:30616"/>
        <dbReference type="ChEBI" id="CHEBI:43474"/>
        <dbReference type="ChEBI" id="CHEBI:456216"/>
        <dbReference type="EC" id="5.6.2.4"/>
    </reaction>
</comment>
<evidence type="ECO:0000256" key="21">
    <source>
        <dbReference type="ARBA" id="ARBA00079567"/>
    </source>
</evidence>
<dbReference type="GeneTree" id="ENSGT00390000011669"/>
<sequence>MEVSSKGRAKRRHLDTDACFALGNTSQGADALTQPRLLNHDPSRGLYPKTPTKRQRWGRPISGQQKGIGEFFNVTGVISTSPHKSLQPRFATQTSGIKGEPFKNPVKQEEEDNDFRAQGYVSDGKLLAAALVVECEAEEEDVDDESLLAAEQMPQDYLEGMTSEMFGNDDEFDRCDSHIEEEEVEALPDAHYGLLGSSGVLIHPQGCMDDLPDEVLRQVLSLLPAKDLYCNGSLVCHRWRTIILDTKFVPFKKQYYRYVMSEETTVLEISNILNNSGIIDPALLQHSIRNLVVLMAQHKVGERVRPEDVLERVKKHRLFPQAEASIRLRIPEIKKCFNLGIEGPNPYAAMALILILSEGIGDVQDLVSLLARCLSHTAITEYLNHMAMMLLALKRHNIQISSRVHYNIYYVLHLMENGPFSVSSSESGLPQIQLTGEQQHILSHDIQADHVVKIIAFAGTGKTTTLVKYAEQRPHLRFLYIAFNKSVANEAQRRFPRNVDCKTVHSLAYSSVGWRYRKKLTFNLKPFTINSVLPEGRGGFTKAKVVTTTLNTFMASADPTITTRHVPSTHVSNSGNRQHIDECEKLLFVHDAQKIWNKMKDLNETDEDAYHLTHDGYLKLWQLQQPCLSDQYHVLFIDEAQDCTPAIMNVMLSQRCGKILVGDPHQQIYTFKGAVNALQIVDHTHIYYLTQSFRFGAEIAYVAATILTVCKRVEKLLVGGKQKGGVCDEAADKAAEAVSTGVSPCRGKTAILSRCNLTVFNEAVRLTDANLHCRIHFVGDVKSIGLNRILDIWQLMKLSQGGTQGKQQPPPKFKDPLIRSFSKKNGNAFWALKKYITQTEDLELSAKLNIVEKYQSRIPELVIRLENCSEGDYHKADFIVGTVHKAKGLEFDTVMITDDFATVPSSQHNLNHHPAFSFDQIPDDEWNLLYVAVTRARNSLIITKNIRHIITAAGEYFLKSEMPSSLVKVGEPLPCTIPNCPNCITPSSAFIMCKQQMRCTDGVSEGGPLCERCVWTRIGPAAFLMTDDVLSMAAIPQRLDAPIIHEMLLALF</sequence>
<evidence type="ECO:0000256" key="10">
    <source>
        <dbReference type="ARBA" id="ARBA00022806"/>
    </source>
</evidence>
<evidence type="ECO:0000256" key="12">
    <source>
        <dbReference type="ARBA" id="ARBA00023125"/>
    </source>
</evidence>
<dbReference type="InterPro" id="IPR027417">
    <property type="entry name" value="P-loop_NTPase"/>
</dbReference>
<evidence type="ECO:0000256" key="9">
    <source>
        <dbReference type="ARBA" id="ARBA00022801"/>
    </source>
</evidence>
<gene>
    <name evidence="24" type="primary">FBH1</name>
</gene>
<dbReference type="Gene3D" id="3.40.50.300">
    <property type="entry name" value="P-loop containing nucleotide triphosphate hydrolases"/>
    <property type="match status" value="2"/>
</dbReference>
<feature type="domain" description="F-box" evidence="23">
    <location>
        <begin position="205"/>
        <end position="259"/>
    </location>
</feature>
<evidence type="ECO:0000256" key="22">
    <source>
        <dbReference type="SAM" id="MobiDB-lite"/>
    </source>
</evidence>
<dbReference type="SUPFAM" id="SSF81383">
    <property type="entry name" value="F-box domain"/>
    <property type="match status" value="1"/>
</dbReference>
<feature type="compositionally biased region" description="Polar residues" evidence="22">
    <location>
        <begin position="82"/>
        <end position="96"/>
    </location>
</feature>
<dbReference type="CDD" id="cd18786">
    <property type="entry name" value="SF1_C"/>
    <property type="match status" value="1"/>
</dbReference>
<dbReference type="GO" id="GO:0016787">
    <property type="term" value="F:hydrolase activity"/>
    <property type="evidence" value="ECO:0007669"/>
    <property type="project" value="UniProtKB-KW"/>
</dbReference>
<comment type="subcellular location">
    <subcellularLocation>
        <location evidence="2">Chromosome</location>
    </subcellularLocation>
    <subcellularLocation>
        <location evidence="1">Nucleus</location>
    </subcellularLocation>
</comment>
<dbReference type="InParanoid" id="A0A3Q1HGC9"/>
<keyword evidence="15" id="KW-0539">Nucleus</keyword>
<dbReference type="OMA" id="CERCVWT"/>
<keyword evidence="6" id="KW-0547">Nucleotide-binding</keyword>